<comment type="cofactor">
    <cofactor evidence="1">
        <name>Mg(2+)</name>
        <dbReference type="ChEBI" id="CHEBI:18420"/>
    </cofactor>
</comment>
<evidence type="ECO:0000259" key="4">
    <source>
        <dbReference type="PROSITE" id="PS51462"/>
    </source>
</evidence>
<accession>M0D785</accession>
<evidence type="ECO:0000256" key="1">
    <source>
        <dbReference type="ARBA" id="ARBA00001946"/>
    </source>
</evidence>
<dbReference type="GO" id="GO:0016787">
    <property type="term" value="F:hydrolase activity"/>
    <property type="evidence" value="ECO:0007669"/>
    <property type="project" value="UniProtKB-KW"/>
</dbReference>
<dbReference type="InterPro" id="IPR015797">
    <property type="entry name" value="NUDIX_hydrolase-like_dom_sf"/>
</dbReference>
<name>M0D785_HALPD</name>
<dbReference type="EMBL" id="AOIV01000021">
    <property type="protein sequence ID" value="ELZ31366.1"/>
    <property type="molecule type" value="Genomic_DNA"/>
</dbReference>
<keyword evidence="6" id="KW-1185">Reference proteome</keyword>
<dbReference type="InParanoid" id="M0D785"/>
<dbReference type="RefSeq" id="WP_008385869.1">
    <property type="nucleotide sequence ID" value="NZ_AOIV01000021.1"/>
</dbReference>
<protein>
    <submittedName>
        <fullName evidence="5">GDP-mannose mannosyl hydrolase</fullName>
    </submittedName>
</protein>
<dbReference type="PANTHER" id="PTHR43046">
    <property type="entry name" value="GDP-MANNOSE MANNOSYL HYDROLASE"/>
    <property type="match status" value="1"/>
</dbReference>
<dbReference type="PATRIC" id="fig|1227487.5.peg.1751"/>
<feature type="domain" description="Nudix hydrolase" evidence="4">
    <location>
        <begin position="18"/>
        <end position="151"/>
    </location>
</feature>
<dbReference type="CDD" id="cd03430">
    <property type="entry name" value="NUDIX_GDPMH_NudD"/>
    <property type="match status" value="1"/>
</dbReference>
<reference evidence="5 6" key="1">
    <citation type="journal article" date="2014" name="PLoS Genet.">
        <title>Phylogenetically driven sequencing of extremely halophilic archaea reveals strategies for static and dynamic osmo-response.</title>
        <authorList>
            <person name="Becker E.A."/>
            <person name="Seitzer P.M."/>
            <person name="Tritt A."/>
            <person name="Larsen D."/>
            <person name="Krusor M."/>
            <person name="Yao A.I."/>
            <person name="Wu D."/>
            <person name="Madern D."/>
            <person name="Eisen J.A."/>
            <person name="Darling A.E."/>
            <person name="Facciotti M.T."/>
        </authorList>
    </citation>
    <scope>NUCLEOTIDE SEQUENCE [LARGE SCALE GENOMIC DNA]</scope>
    <source>
        <strain evidence="5 6">JCM 14848</strain>
    </source>
</reference>
<dbReference type="PROSITE" id="PS51462">
    <property type="entry name" value="NUDIX"/>
    <property type="match status" value="1"/>
</dbReference>
<keyword evidence="3" id="KW-0460">Magnesium</keyword>
<dbReference type="Gene3D" id="3.90.79.10">
    <property type="entry name" value="Nucleoside Triphosphate Pyrophosphohydrolase"/>
    <property type="match status" value="1"/>
</dbReference>
<evidence type="ECO:0000256" key="2">
    <source>
        <dbReference type="ARBA" id="ARBA00022801"/>
    </source>
</evidence>
<evidence type="ECO:0000256" key="3">
    <source>
        <dbReference type="ARBA" id="ARBA00022842"/>
    </source>
</evidence>
<dbReference type="Pfam" id="PF00293">
    <property type="entry name" value="NUDIX"/>
    <property type="match status" value="1"/>
</dbReference>
<evidence type="ECO:0000313" key="6">
    <source>
        <dbReference type="Proteomes" id="UP000011513"/>
    </source>
</evidence>
<dbReference type="InterPro" id="IPR000086">
    <property type="entry name" value="NUDIX_hydrolase_dom"/>
</dbReference>
<dbReference type="AlphaFoldDB" id="M0D785"/>
<organism evidence="5 6">
    <name type="scientific">Halogeometricum pallidum JCM 14848</name>
    <dbReference type="NCBI Taxonomy" id="1227487"/>
    <lineage>
        <taxon>Archaea</taxon>
        <taxon>Methanobacteriati</taxon>
        <taxon>Methanobacteriota</taxon>
        <taxon>Stenosarchaea group</taxon>
        <taxon>Halobacteria</taxon>
        <taxon>Halobacteriales</taxon>
        <taxon>Haloferacaceae</taxon>
        <taxon>Halogeometricum</taxon>
    </lineage>
</organism>
<dbReference type="Proteomes" id="UP000011513">
    <property type="component" value="Unassembled WGS sequence"/>
</dbReference>
<dbReference type="PANTHER" id="PTHR43046:SF12">
    <property type="entry name" value="GDP-MANNOSE MANNOSYL HYDROLASE"/>
    <property type="match status" value="1"/>
</dbReference>
<dbReference type="SUPFAM" id="SSF55811">
    <property type="entry name" value="Nudix"/>
    <property type="match status" value="1"/>
</dbReference>
<dbReference type="eggNOG" id="arCOG01075">
    <property type="taxonomic scope" value="Archaea"/>
</dbReference>
<dbReference type="OrthoDB" id="40462at2157"/>
<keyword evidence="2 5" id="KW-0378">Hydrolase</keyword>
<proteinExistence type="predicted"/>
<gene>
    <name evidence="5" type="ORF">C474_08692</name>
</gene>
<comment type="caution">
    <text evidence="5">The sequence shown here is derived from an EMBL/GenBank/DDBJ whole genome shotgun (WGS) entry which is preliminary data.</text>
</comment>
<sequence length="151" mass="17245">MKDDVSWVPEDEWASVVANVPIVSVDLIVRQEGGVLLGLRENEPAKGEWFVPGGTVLKNERLTEAIHRVAEMELGCEVKICERLGTFEHFYDTSEVEGVETKHYLANAFVVEPLQPVDAVDDQHSELRVFEPPFEGLHPYVQRYIDRIIWE</sequence>
<evidence type="ECO:0000313" key="5">
    <source>
        <dbReference type="EMBL" id="ELZ31366.1"/>
    </source>
</evidence>